<name>G2KPU8_MICAA</name>
<accession>G2KPU8</accession>
<evidence type="ECO:0000313" key="6">
    <source>
        <dbReference type="Proteomes" id="UP000009286"/>
    </source>
</evidence>
<keyword evidence="6" id="KW-1185">Reference proteome</keyword>
<comment type="caution">
    <text evidence="3">Lacks conserved residue(s) required for the propagation of feature annotation.</text>
</comment>
<dbReference type="GO" id="GO:0047372">
    <property type="term" value="F:monoacylglycerol lipase activity"/>
    <property type="evidence" value="ECO:0007669"/>
    <property type="project" value="TreeGrafter"/>
</dbReference>
<feature type="short sequence motif" description="GXGXXG" evidence="3">
    <location>
        <begin position="15"/>
        <end position="20"/>
    </location>
</feature>
<comment type="similarity">
    <text evidence="1">Belongs to the patatin family.</text>
</comment>
<reference evidence="5 6" key="1">
    <citation type="journal article" date="2011" name="BMC Genomics">
        <title>Genomic insights into an obligate epibiotic bacterial predator: Micavibrio aeruginosavorus ARL-13.</title>
        <authorList>
            <person name="Wang Z."/>
            <person name="Kadouri D."/>
            <person name="Wu M."/>
        </authorList>
    </citation>
    <scope>NUCLEOTIDE SEQUENCE [LARGE SCALE GENOMIC DNA]</scope>
    <source>
        <strain evidence="5 6">ARL-13</strain>
    </source>
</reference>
<feature type="active site" description="Proton acceptor" evidence="3">
    <location>
        <position position="245"/>
    </location>
</feature>
<dbReference type="Proteomes" id="UP000009286">
    <property type="component" value="Chromosome"/>
</dbReference>
<dbReference type="RefSeq" id="WP_014103140.1">
    <property type="nucleotide sequence ID" value="NC_016026.1"/>
</dbReference>
<dbReference type="SUPFAM" id="SSF52151">
    <property type="entry name" value="FabD/lysophospholipase-like"/>
    <property type="match status" value="1"/>
</dbReference>
<feature type="active site" description="Nucleophile" evidence="3">
    <location>
        <position position="49"/>
    </location>
</feature>
<dbReference type="PANTHER" id="PTHR32176">
    <property type="entry name" value="XYLOSE ISOMERASE"/>
    <property type="match status" value="1"/>
</dbReference>
<dbReference type="EMBL" id="CP002382">
    <property type="protein sequence ID" value="AEP09917.1"/>
    <property type="molecule type" value="Genomic_DNA"/>
</dbReference>
<dbReference type="PROSITE" id="PS51635">
    <property type="entry name" value="PNPLA"/>
    <property type="match status" value="1"/>
</dbReference>
<proteinExistence type="inferred from homology"/>
<dbReference type="GO" id="GO:0004620">
    <property type="term" value="F:phospholipase activity"/>
    <property type="evidence" value="ECO:0007669"/>
    <property type="project" value="TreeGrafter"/>
</dbReference>
<protein>
    <submittedName>
        <fullName evidence="5">Patatin-like phospholipase family protein</fullName>
    </submittedName>
</protein>
<evidence type="ECO:0000256" key="3">
    <source>
        <dbReference type="PROSITE-ProRule" id="PRU01161"/>
    </source>
</evidence>
<dbReference type="KEGG" id="mai:MICA_1602"/>
<dbReference type="GO" id="GO:0016042">
    <property type="term" value="P:lipid catabolic process"/>
    <property type="evidence" value="ECO:0007669"/>
    <property type="project" value="UniProtKB-UniRule"/>
</dbReference>
<sequence>MSESNRTQIALFNYGGGLRGLIPAYIMARIEDVTGLRMTDMVDIFAGPSTGSILNAALNLRHPEHPEQPKYRARHMVRFYEREGARIFPADSFREMRGLIHDFNNRTMKLNQLNWLFKHGHYDPSNLGHALQALFGTAQLSDSLRSLIIPCYNIDGDGIEAVTERGETGNSPVHTKNNFINEGGHALWLKSMRTGTPAEHRANTPHVSLYDAVMASCAAPTYFPCHHFPATLPGDSERKYYSAIDGCIFDNPCISYLGAIRQHIQPSQNLKMIVLGTGYTNKSIKRDEWNRFGALGVVDPVNDLPLINIFFNASESALMDSFAAEMGDNLYIFNKSLHAGRHGDFPSIQIDDASPENMNRLRLFFEAIMEENARTFDEVCHILVSNRDRRSDEDRSKRKEGILRYFVSMFDGRDSSTDRSLDD</sequence>
<dbReference type="OrthoDB" id="9807112at2"/>
<dbReference type="eggNOG" id="COG3621">
    <property type="taxonomic scope" value="Bacteria"/>
</dbReference>
<gene>
    <name evidence="5" type="ordered locus">MICA_1602</name>
</gene>
<evidence type="ECO:0000313" key="5">
    <source>
        <dbReference type="EMBL" id="AEP09917.1"/>
    </source>
</evidence>
<dbReference type="PANTHER" id="PTHR32176:SF92">
    <property type="entry name" value="XYLOSE ISOMERASE"/>
    <property type="match status" value="1"/>
</dbReference>
<dbReference type="Gene3D" id="3.40.1090.10">
    <property type="entry name" value="Cytosolic phospholipase A2 catalytic domain"/>
    <property type="match status" value="1"/>
</dbReference>
<keyword evidence="2 3" id="KW-0443">Lipid metabolism</keyword>
<keyword evidence="3" id="KW-0378">Hydrolase</keyword>
<dbReference type="Pfam" id="PF01734">
    <property type="entry name" value="Patatin"/>
    <property type="match status" value="1"/>
</dbReference>
<keyword evidence="3" id="KW-0442">Lipid degradation</keyword>
<dbReference type="AlphaFoldDB" id="G2KPU8"/>
<dbReference type="HOGENOM" id="CLU_000288_144_0_5"/>
<dbReference type="STRING" id="856793.MICA_1602"/>
<dbReference type="InterPro" id="IPR016035">
    <property type="entry name" value="Acyl_Trfase/lysoPLipase"/>
</dbReference>
<evidence type="ECO:0000256" key="2">
    <source>
        <dbReference type="ARBA" id="ARBA00023098"/>
    </source>
</evidence>
<feature type="short sequence motif" description="GXSXG" evidence="3">
    <location>
        <begin position="47"/>
        <end position="51"/>
    </location>
</feature>
<evidence type="ECO:0000256" key="1">
    <source>
        <dbReference type="ARBA" id="ARBA00010240"/>
    </source>
</evidence>
<evidence type="ECO:0000259" key="4">
    <source>
        <dbReference type="PROSITE" id="PS51635"/>
    </source>
</evidence>
<feature type="domain" description="PNPLA" evidence="4">
    <location>
        <begin position="11"/>
        <end position="258"/>
    </location>
</feature>
<organism evidence="5 6">
    <name type="scientific">Micavibrio aeruginosavorus (strain ARL-13)</name>
    <dbReference type="NCBI Taxonomy" id="856793"/>
    <lineage>
        <taxon>Bacteria</taxon>
        <taxon>Pseudomonadati</taxon>
        <taxon>Bdellovibrionota</taxon>
        <taxon>Bdellovibrionia</taxon>
        <taxon>Bdellovibrionales</taxon>
        <taxon>Pseudobdellovibrionaceae</taxon>
        <taxon>Micavibrio</taxon>
    </lineage>
</organism>
<dbReference type="InterPro" id="IPR002641">
    <property type="entry name" value="PNPLA_dom"/>
</dbReference>